<evidence type="ECO:0000313" key="3">
    <source>
        <dbReference type="EMBL" id="KAF6354446.1"/>
    </source>
</evidence>
<feature type="compositionally biased region" description="Polar residues" evidence="1">
    <location>
        <begin position="187"/>
        <end position="199"/>
    </location>
</feature>
<comment type="caution">
    <text evidence="3">The sequence shown here is derived from an EMBL/GenBank/DDBJ whole genome shotgun (WGS) entry which is preliminary data.</text>
</comment>
<dbReference type="Pfam" id="PF25496">
    <property type="entry name" value="URGCP"/>
    <property type="match status" value="1"/>
</dbReference>
<organism evidence="3 4">
    <name type="scientific">Myotis myotis</name>
    <name type="common">Greater mouse-eared bat</name>
    <name type="synonym">Vespertilio myotis</name>
    <dbReference type="NCBI Taxonomy" id="51298"/>
    <lineage>
        <taxon>Eukaryota</taxon>
        <taxon>Metazoa</taxon>
        <taxon>Chordata</taxon>
        <taxon>Craniata</taxon>
        <taxon>Vertebrata</taxon>
        <taxon>Euteleostomi</taxon>
        <taxon>Mammalia</taxon>
        <taxon>Eutheria</taxon>
        <taxon>Laurasiatheria</taxon>
        <taxon>Chiroptera</taxon>
        <taxon>Yangochiroptera</taxon>
        <taxon>Vespertilionidae</taxon>
        <taxon>Myotis</taxon>
    </lineage>
</organism>
<dbReference type="PROSITE" id="PS50209">
    <property type="entry name" value="CARD"/>
    <property type="match status" value="1"/>
</dbReference>
<evidence type="ECO:0000313" key="4">
    <source>
        <dbReference type="Proteomes" id="UP000527355"/>
    </source>
</evidence>
<dbReference type="EMBL" id="JABWUV010000005">
    <property type="protein sequence ID" value="KAF6354446.1"/>
    <property type="molecule type" value="Genomic_DNA"/>
</dbReference>
<dbReference type="SUPFAM" id="SSF47986">
    <property type="entry name" value="DEATH domain"/>
    <property type="match status" value="1"/>
</dbReference>
<feature type="region of interest" description="Disordered" evidence="1">
    <location>
        <begin position="98"/>
        <end position="207"/>
    </location>
</feature>
<feature type="compositionally biased region" description="Polar residues" evidence="1">
    <location>
        <begin position="929"/>
        <end position="945"/>
    </location>
</feature>
<dbReference type="CDD" id="cd01671">
    <property type="entry name" value="CARD"/>
    <property type="match status" value="1"/>
</dbReference>
<evidence type="ECO:0000256" key="1">
    <source>
        <dbReference type="SAM" id="MobiDB-lite"/>
    </source>
</evidence>
<protein>
    <submittedName>
        <fullName evidence="3">Caspase recruitment domain family member 6</fullName>
    </submittedName>
</protein>
<dbReference type="InterPro" id="IPR052685">
    <property type="entry name" value="Apoptosis_Repressor_CARD"/>
</dbReference>
<dbReference type="PANTHER" id="PTHR22797">
    <property type="entry name" value="CARD6/NUCLEOLAR PROTEIN 3"/>
    <property type="match status" value="1"/>
</dbReference>
<dbReference type="AlphaFoldDB" id="A0A7J7XYH4"/>
<feature type="compositionally biased region" description="Low complexity" evidence="1">
    <location>
        <begin position="1039"/>
        <end position="1060"/>
    </location>
</feature>
<dbReference type="InterPro" id="IPR001315">
    <property type="entry name" value="CARD"/>
</dbReference>
<keyword evidence="4" id="KW-1185">Reference proteome</keyword>
<proteinExistence type="predicted"/>
<feature type="domain" description="CARD" evidence="2">
    <location>
        <begin position="3"/>
        <end position="79"/>
    </location>
</feature>
<feature type="compositionally biased region" description="Polar residues" evidence="1">
    <location>
        <begin position="973"/>
        <end position="1009"/>
    </location>
</feature>
<accession>A0A7J7XYH4</accession>
<dbReference type="OrthoDB" id="9449373at2759"/>
<feature type="compositionally biased region" description="Pro residues" evidence="1">
    <location>
        <begin position="1025"/>
        <end position="1038"/>
    </location>
</feature>
<reference evidence="3 4" key="1">
    <citation type="journal article" date="2020" name="Nature">
        <title>Six reference-quality genomes reveal evolution of bat adaptations.</title>
        <authorList>
            <person name="Jebb D."/>
            <person name="Huang Z."/>
            <person name="Pippel M."/>
            <person name="Hughes G.M."/>
            <person name="Lavrichenko K."/>
            <person name="Devanna P."/>
            <person name="Winkler S."/>
            <person name="Jermiin L.S."/>
            <person name="Skirmuntt E.C."/>
            <person name="Katzourakis A."/>
            <person name="Burkitt-Gray L."/>
            <person name="Ray D.A."/>
            <person name="Sullivan K.A.M."/>
            <person name="Roscito J.G."/>
            <person name="Kirilenko B.M."/>
            <person name="Davalos L.M."/>
            <person name="Corthals A.P."/>
            <person name="Power M.L."/>
            <person name="Jones G."/>
            <person name="Ransome R.D."/>
            <person name="Dechmann D.K.N."/>
            <person name="Locatelli A.G."/>
            <person name="Puechmaille S.J."/>
            <person name="Fedrigo O."/>
            <person name="Jarvis E.D."/>
            <person name="Hiller M."/>
            <person name="Vernes S.C."/>
            <person name="Myers E.W."/>
            <person name="Teeling E.C."/>
        </authorList>
    </citation>
    <scope>NUCLEOTIDE SEQUENCE [LARGE SCALE GENOMIC DNA]</scope>
    <source>
        <strain evidence="3">MMyoMyo1</strain>
        <tissue evidence="3">Flight muscle</tissue>
    </source>
</reference>
<feature type="compositionally biased region" description="Low complexity" evidence="1">
    <location>
        <begin position="956"/>
        <end position="966"/>
    </location>
</feature>
<dbReference type="PANTHER" id="PTHR22797:SF36">
    <property type="entry name" value="CASPASE RECRUITMENT DOMAIN-CONTAINING PROTEIN 6"/>
    <property type="match status" value="1"/>
</dbReference>
<dbReference type="Gene3D" id="1.10.533.10">
    <property type="entry name" value="Death Domain, Fas"/>
    <property type="match status" value="1"/>
</dbReference>
<feature type="compositionally biased region" description="Basic and acidic residues" evidence="1">
    <location>
        <begin position="134"/>
        <end position="154"/>
    </location>
</feature>
<dbReference type="Pfam" id="PF00619">
    <property type="entry name" value="CARD"/>
    <property type="match status" value="1"/>
</dbReference>
<dbReference type="InterPro" id="IPR011029">
    <property type="entry name" value="DEATH-like_dom_sf"/>
</dbReference>
<name>A0A7J7XYH4_MYOMY</name>
<feature type="compositionally biased region" description="Basic and acidic residues" evidence="1">
    <location>
        <begin position="675"/>
        <end position="701"/>
    </location>
</feature>
<feature type="region of interest" description="Disordered" evidence="1">
    <location>
        <begin position="845"/>
        <end position="1068"/>
    </location>
</feature>
<dbReference type="Proteomes" id="UP000527355">
    <property type="component" value="Unassembled WGS sequence"/>
</dbReference>
<dbReference type="GO" id="GO:0042981">
    <property type="term" value="P:regulation of apoptotic process"/>
    <property type="evidence" value="ECO:0007669"/>
    <property type="project" value="InterPro"/>
</dbReference>
<sequence length="1068" mass="118778">MATGSAPSEIIERERKKLLEILQQDLDSILDSLTSRRLISEDEYEALEDIPDPLKKSRKLLILVQKKGEDSCQHFLKCLFSTFPESATTWGLRHESLKHEHTESPQSTGVSKNSEDPFSPGKKQPESPEITVSFKEKEHWDVETSEMFRDKESSDGEMAWSSRKSEKAYDPPATTMPMPHSVENAESEVSGTPDYSQDQQRYDEPDDSLYLGEEEYLESAVFSEDAESTVEGEGHDDPEYLVYGGEEDPVYSETAEFSGDEESYGDSEPGMLLEEEEEESMEERKKVFKDVLSCLNLDRSRKLLPDVVKQFSLDRGCKWTPETPGDLAWNFLMKVQALDVTARDSILRREVRREESQGESPGGVENLEMRDTPALHPLDVVCASLLCADISLQRAVMASMYRCRFALPLLLPDAENNRSILMLGAMKGLVKEQPAGETERSLTLAKMPVLSFVRLGDCSFSKSRILNTLLSPAQAKPHKVFLHHDLPVPVLPRQISDGLVEIAWCCPDSDSLRGNPPFFQEPVAVANLHGDLESFWTQFGFLMEVSSAVFFFTDCLGEKEWDLLMFLGEDAIERCYFILSPQARESEEAQIFQRLLNLKPSQLLFWEEEEAGEKGRNLKGLQAALQEVASSSLRRVSVEDMASLARELGIQVDQDFEDVQGIPVSPGGHWAGTAEGERPQRHSQPESSSERPAEVPVKEPGAEGEVTQALQNFHLTPVFMPYVHSLRPFPVGVGGHFNRAPVRAPRVTGFHLGSEQKSKWFRPPPFHHSRVHGQGRSFGVQYFQPQRFCSVESFMKFSRPARGRPMDGPFGRPPRPIWRHVKTWLGRPQTTGACARSAVVVSPVGHFHSQPAGPAGRPPPRQAHTRGTQPPEATEKLARASSHMVTPHPRNFQPAGVIHRPPRPAFQQGFRLKTPGGPSNPAGQMGSHPMSNSLFRQPTPSQSKHSQPKPFQPMASQPKPTQTKPTHPQPSPARSSPSKPTHPQPTQARCSSTKPTHPQPSPARSSPSKPTHPQPSPARSSPSKPAQPKPSQPRPSQPRPTQSKSSGASASQARASYSRAGPKRAGRH</sequence>
<evidence type="ECO:0000259" key="2">
    <source>
        <dbReference type="PROSITE" id="PS50209"/>
    </source>
</evidence>
<gene>
    <name evidence="3" type="ORF">mMyoMyo1_002080</name>
</gene>
<dbReference type="SMART" id="SM00114">
    <property type="entry name" value="CARD"/>
    <property type="match status" value="1"/>
</dbReference>
<dbReference type="InterPro" id="IPR057365">
    <property type="entry name" value="URGCP"/>
</dbReference>
<dbReference type="VEuPathDB" id="HostDB:GeneID_118656791"/>
<feature type="region of interest" description="Disordered" evidence="1">
    <location>
        <begin position="661"/>
        <end position="702"/>
    </location>
</feature>